<proteinExistence type="predicted"/>
<keyword evidence="2" id="KW-0812">Transmembrane</keyword>
<feature type="transmembrane region" description="Helical" evidence="2">
    <location>
        <begin position="736"/>
        <end position="757"/>
    </location>
</feature>
<dbReference type="NCBIfam" id="TIGR04346">
    <property type="entry name" value="DotA_TraY"/>
    <property type="match status" value="1"/>
</dbReference>
<keyword evidence="2" id="KW-0472">Membrane</keyword>
<feature type="transmembrane region" description="Helical" evidence="2">
    <location>
        <begin position="763"/>
        <end position="788"/>
    </location>
</feature>
<feature type="transmembrane region" description="Helical" evidence="2">
    <location>
        <begin position="809"/>
        <end position="833"/>
    </location>
</feature>
<feature type="region of interest" description="Disordered" evidence="1">
    <location>
        <begin position="925"/>
        <end position="950"/>
    </location>
</feature>
<evidence type="ECO:0000256" key="1">
    <source>
        <dbReference type="SAM" id="MobiDB-lite"/>
    </source>
</evidence>
<dbReference type="EMBL" id="AAHFHJ010000059">
    <property type="protein sequence ID" value="EBV4572131.1"/>
    <property type="molecule type" value="Genomic_DNA"/>
</dbReference>
<feature type="transmembrane region" description="Helical" evidence="2">
    <location>
        <begin position="149"/>
        <end position="166"/>
    </location>
</feature>
<feature type="transmembrane region" description="Helical" evidence="2">
    <location>
        <begin position="303"/>
        <end position="324"/>
    </location>
</feature>
<evidence type="ECO:0000313" key="3">
    <source>
        <dbReference type="EMBL" id="EBV4572131.1"/>
    </source>
</evidence>
<feature type="transmembrane region" description="Helical" evidence="2">
    <location>
        <begin position="344"/>
        <end position="360"/>
    </location>
</feature>
<dbReference type="AlphaFoldDB" id="A0A5I3IAA9"/>
<name>A0A5I3IAA9_SALET</name>
<dbReference type="InterPro" id="IPR027628">
    <property type="entry name" value="DotA_TraY"/>
</dbReference>
<feature type="transmembrane region" description="Helical" evidence="2">
    <location>
        <begin position="853"/>
        <end position="875"/>
    </location>
</feature>
<sequence>MTGTFVMFDKNYVFSHMTRAKGCPFETRKISLTCICDLIDYGKYVSIKIEATMNIKKIVWIATAPVWLPVWPIVATAKRLYRTHNNQKELFRQWKGRKLDPLSSTSRELESGGVSFREAVAVAERNARSSGKSYSIAGIRKWFLWRKRLILAGAYPMFVLGLLTCWTDSLGWPTWCGPSLMFVSLQLALQAVPAQFRIWQIDSQRLNVVEKGGFDDFKRECRWFLDSIDPEIRFRSGHIASAVLCVFLLLPAVSHADAISEITSATTTDDLSMKGLVSMFGQIVNDPLNAAIGDGGDTLSSQIIKVFCSSLLIMATAMGGYLVLRKTAKTAHDGQYMDREQGSFWAPIRILAAFSMLTPLPNGWCLASLLMLFMAKLGIGIANMGTQATMAAFQAGQTFVLQPVAPSTDSLAHELFRANLCMFGINASLDAVNAAGGFSYAGDYINQSDLPDDNGFILKSRSYTCGGATIDVNSASALSNIDMSAIQDAHITALNEMQRALRSGAQEFVSGVLARQQNEGASLVSAEAIIQNASQIYENKVTAALRSANLNSQLKNLTAQVADSISTHGWFELGAWYQTLATANNRVSEVAAAKGNAFGASVGQQPATDDEYRLVMSAYQAQNSVRSSSGSEMLTAKSSYKANEISGADGVIDYVFHTMFQNLTAWSIGLAVDDNGIVNPLIAMKNFGDRLLTTSEVGIATFAGLQALSKAADSSLLGKVANFVGLKALTGFIDSIAWFVKIALIALLGFGITLSVYLPMLPFIIWLMACVNYLVIVGEAIFAAPLWAFSHLLSDGEGMGHKTAHGYLFLLNLAFRPILMVGGFLLGGTAVFVGGMLLNTLFETAVANGHSSSVVGVATFVGTLAVYCSLSLGLVSTSFSLTNIVPDGVISWIGGHSGAVLGRDVQDKSQSSMDRMGGKAEQITGQATGASIVKGAGLPGGKPPEGNSIK</sequence>
<organism evidence="3">
    <name type="scientific">Salmonella enterica subsp. enterica serovar Nima</name>
    <dbReference type="NCBI Taxonomy" id="940233"/>
    <lineage>
        <taxon>Bacteria</taxon>
        <taxon>Pseudomonadati</taxon>
        <taxon>Pseudomonadota</taxon>
        <taxon>Gammaproteobacteria</taxon>
        <taxon>Enterobacterales</taxon>
        <taxon>Enterobacteriaceae</taxon>
        <taxon>Salmonella</taxon>
    </lineage>
</organism>
<evidence type="ECO:0000256" key="2">
    <source>
        <dbReference type="SAM" id="Phobius"/>
    </source>
</evidence>
<comment type="caution">
    <text evidence="3">The sequence shown here is derived from an EMBL/GenBank/DDBJ whole genome shotgun (WGS) entry which is preliminary data.</text>
</comment>
<protein>
    <recommendedName>
        <fullName evidence="4">DotA/TraY family protein</fullName>
    </recommendedName>
</protein>
<reference evidence="3" key="1">
    <citation type="submission" date="2018-06" db="EMBL/GenBank/DDBJ databases">
        <authorList>
            <person name="Ashton P.M."/>
            <person name="Dallman T."/>
            <person name="Nair S."/>
            <person name="De Pinna E."/>
            <person name="Peters T."/>
            <person name="Grant K."/>
        </authorList>
    </citation>
    <scope>NUCLEOTIDE SEQUENCE</scope>
    <source>
        <strain evidence="3">45256</strain>
    </source>
</reference>
<keyword evidence="2" id="KW-1133">Transmembrane helix</keyword>
<gene>
    <name evidence="3" type="ORF">DOW48_24620</name>
</gene>
<evidence type="ECO:0008006" key="4">
    <source>
        <dbReference type="Google" id="ProtNLM"/>
    </source>
</evidence>
<accession>A0A5I3IAA9</accession>